<dbReference type="SUPFAM" id="SSF55666">
    <property type="entry name" value="Ribonuclease PH domain 2-like"/>
    <property type="match status" value="1"/>
</dbReference>
<keyword evidence="4" id="KW-0963">Cytoplasm</keyword>
<evidence type="ECO:0000313" key="13">
    <source>
        <dbReference type="Proteomes" id="UP001219518"/>
    </source>
</evidence>
<dbReference type="EMBL" id="JAHWGI010001300">
    <property type="protein sequence ID" value="KAK3927735.1"/>
    <property type="molecule type" value="Genomic_DNA"/>
</dbReference>
<dbReference type="Pfam" id="PF01138">
    <property type="entry name" value="RNase_PH"/>
    <property type="match status" value="1"/>
</dbReference>
<evidence type="ECO:0000256" key="7">
    <source>
        <dbReference type="ARBA" id="ARBA00022884"/>
    </source>
</evidence>
<evidence type="ECO:0000256" key="8">
    <source>
        <dbReference type="ARBA" id="ARBA00023242"/>
    </source>
</evidence>
<accession>A0AAE1HVW8</accession>
<proteinExistence type="inferred from homology"/>
<dbReference type="GO" id="GO:0000176">
    <property type="term" value="C:nuclear exosome (RNase complex)"/>
    <property type="evidence" value="ECO:0007669"/>
    <property type="project" value="TreeGrafter"/>
</dbReference>
<dbReference type="InterPro" id="IPR020568">
    <property type="entry name" value="Ribosomal_Su5_D2-typ_SF"/>
</dbReference>
<dbReference type="InterPro" id="IPR036345">
    <property type="entry name" value="ExoRNase_PH_dom2_sf"/>
</dbReference>
<dbReference type="AlphaFoldDB" id="A0AAE1HVW8"/>
<evidence type="ECO:0000256" key="3">
    <source>
        <dbReference type="ARBA" id="ARBA00006678"/>
    </source>
</evidence>
<feature type="domain" description="Exoribonuclease phosphorolytic" evidence="10">
    <location>
        <begin position="32"/>
        <end position="164"/>
    </location>
</feature>
<dbReference type="PANTHER" id="PTHR11097:SF9">
    <property type="entry name" value="EXOSOME COMPLEX COMPONENT RRP43"/>
    <property type="match status" value="1"/>
</dbReference>
<keyword evidence="7" id="KW-0694">RNA-binding</keyword>
<keyword evidence="5" id="KW-0698">rRNA processing</keyword>
<dbReference type="GO" id="GO:0071038">
    <property type="term" value="P:TRAMP-dependent tRNA surveillance pathway"/>
    <property type="evidence" value="ECO:0007669"/>
    <property type="project" value="TreeGrafter"/>
</dbReference>
<comment type="caution">
    <text evidence="12">The sequence shown here is derived from an EMBL/GenBank/DDBJ whole genome shotgun (WGS) entry which is preliminary data.</text>
</comment>
<dbReference type="InterPro" id="IPR027408">
    <property type="entry name" value="PNPase/RNase_PH_dom_sf"/>
</dbReference>
<protein>
    <recommendedName>
        <fullName evidence="9">Ribosomal RNA-processing protein 43</fullName>
    </recommendedName>
</protein>
<keyword evidence="13" id="KW-1185">Reference proteome</keyword>
<evidence type="ECO:0000256" key="9">
    <source>
        <dbReference type="ARBA" id="ARBA00030617"/>
    </source>
</evidence>
<comment type="similarity">
    <text evidence="3">Belongs to the RNase PH family.</text>
</comment>
<gene>
    <name evidence="12" type="ORF">KUF71_016020</name>
</gene>
<evidence type="ECO:0000256" key="5">
    <source>
        <dbReference type="ARBA" id="ARBA00022552"/>
    </source>
</evidence>
<keyword evidence="8" id="KW-0539">Nucleus</keyword>
<evidence type="ECO:0000256" key="2">
    <source>
        <dbReference type="ARBA" id="ARBA00004604"/>
    </source>
</evidence>
<evidence type="ECO:0000259" key="11">
    <source>
        <dbReference type="Pfam" id="PF03725"/>
    </source>
</evidence>
<evidence type="ECO:0000256" key="1">
    <source>
        <dbReference type="ARBA" id="ARBA00004496"/>
    </source>
</evidence>
<dbReference type="GO" id="GO:0034475">
    <property type="term" value="P:U4 snRNA 3'-end processing"/>
    <property type="evidence" value="ECO:0007669"/>
    <property type="project" value="TreeGrafter"/>
</dbReference>
<dbReference type="CDD" id="cd11369">
    <property type="entry name" value="RNase_PH_RRP43"/>
    <property type="match status" value="1"/>
</dbReference>
<sequence length="272" mass="29369">MAAQYKTIHPAKYYRDFLAHDLRPDGRAPDKTRTVTVNVNSISTADGSATVRIGNTTVICGVKAELGKPKADEPECGFMVPNVELPPLCSPLFRPGPPSEEAQAMTCFVSKATSEMVDLKELCVSVDNLAWVLHIDMICLDYDGCVQDACLIALSAALRTVKLPKVEYDAETKAPSVFLEERTDLSIKSSPVSTSFAVFDDEIILSDPTGEEESLSSAKLSVVTDGEVIFSVHKPGGSTLSETQLQDCMSIAKDRANLVNELITVALSPVDR</sequence>
<dbReference type="Pfam" id="PF03725">
    <property type="entry name" value="RNase_PH_C"/>
    <property type="match status" value="1"/>
</dbReference>
<dbReference type="GO" id="GO:0071035">
    <property type="term" value="P:nuclear polyadenylation-dependent rRNA catabolic process"/>
    <property type="evidence" value="ECO:0007669"/>
    <property type="project" value="TreeGrafter"/>
</dbReference>
<dbReference type="GO" id="GO:0035925">
    <property type="term" value="F:mRNA 3'-UTR AU-rich region binding"/>
    <property type="evidence" value="ECO:0007669"/>
    <property type="project" value="TreeGrafter"/>
</dbReference>
<dbReference type="Gene3D" id="3.30.230.70">
    <property type="entry name" value="GHMP Kinase, N-terminal domain"/>
    <property type="match status" value="1"/>
</dbReference>
<dbReference type="InterPro" id="IPR015847">
    <property type="entry name" value="ExoRNase_PH_dom2"/>
</dbReference>
<organism evidence="12 13">
    <name type="scientific">Frankliniella fusca</name>
    <dbReference type="NCBI Taxonomy" id="407009"/>
    <lineage>
        <taxon>Eukaryota</taxon>
        <taxon>Metazoa</taxon>
        <taxon>Ecdysozoa</taxon>
        <taxon>Arthropoda</taxon>
        <taxon>Hexapoda</taxon>
        <taxon>Insecta</taxon>
        <taxon>Pterygota</taxon>
        <taxon>Neoptera</taxon>
        <taxon>Paraneoptera</taxon>
        <taxon>Thysanoptera</taxon>
        <taxon>Terebrantia</taxon>
        <taxon>Thripoidea</taxon>
        <taxon>Thripidae</taxon>
        <taxon>Frankliniella</taxon>
    </lineage>
</organism>
<keyword evidence="6" id="KW-0271">Exosome</keyword>
<dbReference type="FunFam" id="3.30.230.70:FF:000017">
    <property type="entry name" value="Exosome complex component Rrp42"/>
    <property type="match status" value="1"/>
</dbReference>
<evidence type="ECO:0000313" key="12">
    <source>
        <dbReference type="EMBL" id="KAK3927735.1"/>
    </source>
</evidence>
<dbReference type="GO" id="GO:0071028">
    <property type="term" value="P:nuclear mRNA surveillance"/>
    <property type="evidence" value="ECO:0007669"/>
    <property type="project" value="TreeGrafter"/>
</dbReference>
<feature type="domain" description="Exoribonuclease phosphorolytic" evidence="11">
    <location>
        <begin position="191"/>
        <end position="254"/>
    </location>
</feature>
<dbReference type="PANTHER" id="PTHR11097">
    <property type="entry name" value="EXOSOME COMPLEX EXONUCLEASE RIBOSOMAL RNA PROCESSING PROTEIN"/>
    <property type="match status" value="1"/>
</dbReference>
<evidence type="ECO:0000256" key="4">
    <source>
        <dbReference type="ARBA" id="ARBA00022490"/>
    </source>
</evidence>
<evidence type="ECO:0000259" key="10">
    <source>
        <dbReference type="Pfam" id="PF01138"/>
    </source>
</evidence>
<dbReference type="Proteomes" id="UP001219518">
    <property type="component" value="Unassembled WGS sequence"/>
</dbReference>
<evidence type="ECO:0000256" key="6">
    <source>
        <dbReference type="ARBA" id="ARBA00022835"/>
    </source>
</evidence>
<comment type="subcellular location">
    <subcellularLocation>
        <location evidence="1">Cytoplasm</location>
    </subcellularLocation>
    <subcellularLocation>
        <location evidence="2">Nucleus</location>
        <location evidence="2">Nucleolus</location>
    </subcellularLocation>
</comment>
<dbReference type="SUPFAM" id="SSF54211">
    <property type="entry name" value="Ribosomal protein S5 domain 2-like"/>
    <property type="match status" value="1"/>
</dbReference>
<name>A0AAE1HVW8_9NEOP</name>
<reference evidence="12" key="1">
    <citation type="submission" date="2021-07" db="EMBL/GenBank/DDBJ databases">
        <authorList>
            <person name="Catto M.A."/>
            <person name="Jacobson A."/>
            <person name="Kennedy G."/>
            <person name="Labadie P."/>
            <person name="Hunt B.G."/>
            <person name="Srinivasan R."/>
        </authorList>
    </citation>
    <scope>NUCLEOTIDE SEQUENCE</scope>
    <source>
        <strain evidence="12">PL_HMW_Pooled</strain>
        <tissue evidence="12">Head</tissue>
    </source>
</reference>
<dbReference type="GO" id="GO:0034473">
    <property type="term" value="P:U1 snRNA 3'-end processing"/>
    <property type="evidence" value="ECO:0007669"/>
    <property type="project" value="TreeGrafter"/>
</dbReference>
<reference evidence="12" key="2">
    <citation type="journal article" date="2023" name="BMC Genomics">
        <title>Pest status, molecular evolution, and epigenetic factors derived from the genome assembly of Frankliniella fusca, a thysanopteran phytovirus vector.</title>
        <authorList>
            <person name="Catto M.A."/>
            <person name="Labadie P.E."/>
            <person name="Jacobson A.L."/>
            <person name="Kennedy G.G."/>
            <person name="Srinivasan R."/>
            <person name="Hunt B.G."/>
        </authorList>
    </citation>
    <scope>NUCLEOTIDE SEQUENCE</scope>
    <source>
        <strain evidence="12">PL_HMW_Pooled</strain>
    </source>
</reference>
<dbReference type="GO" id="GO:0034476">
    <property type="term" value="P:U5 snRNA 3'-end processing"/>
    <property type="evidence" value="ECO:0007669"/>
    <property type="project" value="TreeGrafter"/>
</dbReference>
<dbReference type="GO" id="GO:0005730">
    <property type="term" value="C:nucleolus"/>
    <property type="evidence" value="ECO:0007669"/>
    <property type="project" value="UniProtKB-SubCell"/>
</dbReference>
<dbReference type="GO" id="GO:0000467">
    <property type="term" value="P:exonucleolytic trimming to generate mature 3'-end of 5.8S rRNA from tricistronic rRNA transcript (SSU-rRNA, 5.8S rRNA, LSU-rRNA)"/>
    <property type="evidence" value="ECO:0007669"/>
    <property type="project" value="TreeGrafter"/>
</dbReference>
<dbReference type="InterPro" id="IPR033196">
    <property type="entry name" value="Rrp43"/>
</dbReference>
<dbReference type="GO" id="GO:0016075">
    <property type="term" value="P:rRNA catabolic process"/>
    <property type="evidence" value="ECO:0007669"/>
    <property type="project" value="TreeGrafter"/>
</dbReference>
<dbReference type="InterPro" id="IPR001247">
    <property type="entry name" value="ExoRNase_PH_dom1"/>
</dbReference>
<dbReference type="GO" id="GO:0000177">
    <property type="term" value="C:cytoplasmic exosome (RNase complex)"/>
    <property type="evidence" value="ECO:0007669"/>
    <property type="project" value="TreeGrafter"/>
</dbReference>
<dbReference type="InterPro" id="IPR050590">
    <property type="entry name" value="Exosome_comp_Rrp42_subfam"/>
</dbReference>